<proteinExistence type="predicted"/>
<dbReference type="GO" id="GO:0006313">
    <property type="term" value="P:DNA transposition"/>
    <property type="evidence" value="ECO:0007669"/>
    <property type="project" value="InterPro"/>
</dbReference>
<dbReference type="EMBL" id="MOBJ01000001">
    <property type="protein sequence ID" value="RON11475.1"/>
    <property type="molecule type" value="Genomic_DNA"/>
</dbReference>
<evidence type="ECO:0000259" key="1">
    <source>
        <dbReference type="Pfam" id="PF01609"/>
    </source>
</evidence>
<accession>A0A423HE14</accession>
<dbReference type="GO" id="GO:0004803">
    <property type="term" value="F:transposase activity"/>
    <property type="evidence" value="ECO:0007669"/>
    <property type="project" value="InterPro"/>
</dbReference>
<dbReference type="Proteomes" id="UP000286071">
    <property type="component" value="Unassembled WGS sequence"/>
</dbReference>
<comment type="caution">
    <text evidence="2">The sequence shown here is derived from an EMBL/GenBank/DDBJ whole genome shotgun (WGS) entry which is preliminary data.</text>
</comment>
<dbReference type="Pfam" id="PF01609">
    <property type="entry name" value="DDE_Tnp_1"/>
    <property type="match status" value="1"/>
</dbReference>
<dbReference type="PANTHER" id="PTHR33258">
    <property type="entry name" value="TRANSPOSASE INSL FOR INSERTION SEQUENCE ELEMENT IS186A-RELATED"/>
    <property type="match status" value="1"/>
</dbReference>
<dbReference type="AlphaFoldDB" id="A0A423HE14"/>
<dbReference type="RefSeq" id="WP_185015268.1">
    <property type="nucleotide sequence ID" value="NZ_MOBJ01000001.1"/>
</dbReference>
<dbReference type="SUPFAM" id="SSF53098">
    <property type="entry name" value="Ribonuclease H-like"/>
    <property type="match status" value="1"/>
</dbReference>
<gene>
    <name evidence="2" type="ORF">BK659_01325</name>
</gene>
<dbReference type="GO" id="GO:0003677">
    <property type="term" value="F:DNA binding"/>
    <property type="evidence" value="ECO:0007669"/>
    <property type="project" value="InterPro"/>
</dbReference>
<dbReference type="InterPro" id="IPR002559">
    <property type="entry name" value="Transposase_11"/>
</dbReference>
<name>A0A423HE14_9PSED</name>
<organism evidence="2 3">
    <name type="scientific">Pseudomonas brassicacearum</name>
    <dbReference type="NCBI Taxonomy" id="930166"/>
    <lineage>
        <taxon>Bacteria</taxon>
        <taxon>Pseudomonadati</taxon>
        <taxon>Pseudomonadota</taxon>
        <taxon>Gammaproteobacteria</taxon>
        <taxon>Pseudomonadales</taxon>
        <taxon>Pseudomonadaceae</taxon>
        <taxon>Pseudomonas</taxon>
    </lineage>
</organism>
<reference evidence="2 3" key="1">
    <citation type="submission" date="2016-10" db="EMBL/GenBank/DDBJ databases">
        <title>Comparative genome analysis of multiple Pseudomonas spp. focuses on biocontrol and plant growth promoting traits.</title>
        <authorList>
            <person name="Tao X.-Y."/>
            <person name="Taylor C.G."/>
        </authorList>
    </citation>
    <scope>NUCLEOTIDE SEQUENCE [LARGE SCALE GENOMIC DNA]</scope>
    <source>
        <strain evidence="2 3">48H11</strain>
    </source>
</reference>
<feature type="domain" description="Transposase IS4-like" evidence="1">
    <location>
        <begin position="3"/>
        <end position="117"/>
    </location>
</feature>
<sequence length="120" mass="14327">MTYVFDKGYCDYNWWHQIDQVGAFFVTRLKKNANVEHVENIRKEGAADFIETDEAVLFGKKYLNTRRLNHYHDQAVRRVQIRRDDHDTPLILVTNDFSRSAEEIADLYKQRWQIELFSSG</sequence>
<dbReference type="PANTHER" id="PTHR33258:SF1">
    <property type="entry name" value="TRANSPOSASE INSL FOR INSERTION SEQUENCE ELEMENT IS186A-RELATED"/>
    <property type="match status" value="1"/>
</dbReference>
<evidence type="ECO:0000313" key="3">
    <source>
        <dbReference type="Proteomes" id="UP000286071"/>
    </source>
</evidence>
<protein>
    <recommendedName>
        <fullName evidence="1">Transposase IS4-like domain-containing protein</fullName>
    </recommendedName>
</protein>
<dbReference type="InterPro" id="IPR012337">
    <property type="entry name" value="RNaseH-like_sf"/>
</dbReference>
<evidence type="ECO:0000313" key="2">
    <source>
        <dbReference type="EMBL" id="RON11475.1"/>
    </source>
</evidence>